<dbReference type="EMBL" id="JOJP01000001">
    <property type="protein sequence ID" value="KEI70064.1"/>
    <property type="molecule type" value="Genomic_DNA"/>
</dbReference>
<keyword evidence="1" id="KW-0732">Signal</keyword>
<gene>
    <name evidence="2" type="ORF">GV64_04280</name>
</gene>
<feature type="signal peptide" evidence="1">
    <location>
        <begin position="1"/>
        <end position="30"/>
    </location>
</feature>
<dbReference type="AlphaFoldDB" id="A0A081K7D8"/>
<evidence type="ECO:0000256" key="1">
    <source>
        <dbReference type="SAM" id="SignalP"/>
    </source>
</evidence>
<dbReference type="STRING" id="305900.GV64_04280"/>
<evidence type="ECO:0000313" key="2">
    <source>
        <dbReference type="EMBL" id="KEI70064.1"/>
    </source>
</evidence>
<dbReference type="RefSeq" id="WP_020584196.1">
    <property type="nucleotide sequence ID" value="NZ_JOJP01000001.1"/>
</dbReference>
<comment type="caution">
    <text evidence="2">The sequence shown here is derived from an EMBL/GenBank/DDBJ whole genome shotgun (WGS) entry which is preliminary data.</text>
</comment>
<reference evidence="2 3" key="1">
    <citation type="submission" date="2014-06" db="EMBL/GenBank/DDBJ databases">
        <title>Whole Genome Sequences of Three Symbiotic Endozoicomonas Bacteria.</title>
        <authorList>
            <person name="Neave M.J."/>
            <person name="Apprill A."/>
            <person name="Voolstra C.R."/>
        </authorList>
    </citation>
    <scope>NUCLEOTIDE SEQUENCE [LARGE SCALE GENOMIC DNA]</scope>
    <source>
        <strain evidence="2 3">DSM 22380</strain>
    </source>
</reference>
<keyword evidence="3" id="KW-1185">Reference proteome</keyword>
<name>A0A081K7D8_9GAMM</name>
<evidence type="ECO:0008006" key="4">
    <source>
        <dbReference type="Google" id="ProtNLM"/>
    </source>
</evidence>
<feature type="chain" id="PRO_5001758776" description="Spore coat protein U domain-containing protein" evidence="1">
    <location>
        <begin position="31"/>
        <end position="323"/>
    </location>
</feature>
<proteinExistence type="predicted"/>
<accession>A0A081K7D8</accession>
<organism evidence="2 3">
    <name type="scientific">Endozoicomonas elysicola</name>
    <dbReference type="NCBI Taxonomy" id="305900"/>
    <lineage>
        <taxon>Bacteria</taxon>
        <taxon>Pseudomonadati</taxon>
        <taxon>Pseudomonadota</taxon>
        <taxon>Gammaproteobacteria</taxon>
        <taxon>Oceanospirillales</taxon>
        <taxon>Endozoicomonadaceae</taxon>
        <taxon>Endozoicomonas</taxon>
    </lineage>
</organism>
<protein>
    <recommendedName>
        <fullName evidence="4">Spore coat protein U domain-containing protein</fullName>
    </recommendedName>
</protein>
<evidence type="ECO:0000313" key="3">
    <source>
        <dbReference type="Proteomes" id="UP000027997"/>
    </source>
</evidence>
<sequence length="323" mass="36009">MARQALNKIYFVFASVLCVTSLCLPVTTQAKFEFLDYELRKTVTIPSGNSVDITFDVRFRSYAIEGLQKIYQRYRFAISDDRMSGRGNTLPSQPNGNYGEYIQNTIQISGTPQGMSLKLGRWSTQAAPDSDITTLTFTLTLKTSGLKKLFDNKENLEFYLVGQDTQTPEYHWLSIPVTISLAKPGQAKISKLEDMILPANNASATIYPCIYSSSGKASVLFDARNTVKGEEYYLTDSTQAYSIPYKVDIRFLNKNGKEQDSFNIAKEGEKETEPYKISGKEGNCLDTKFGYNSTITIEADQSSVNKAPSGIFSDVMTVVITPK</sequence>
<dbReference type="Proteomes" id="UP000027997">
    <property type="component" value="Unassembled WGS sequence"/>
</dbReference>